<gene>
    <name evidence="3" type="ordered locus">Desaci_0440</name>
</gene>
<dbReference type="EMBL" id="CP003639">
    <property type="protein sequence ID" value="AFM39507.1"/>
    <property type="molecule type" value="Genomic_DNA"/>
</dbReference>
<reference evidence="3 4" key="1">
    <citation type="journal article" date="2012" name="J. Bacteriol.">
        <title>Complete genome sequences of Desulfosporosinus orientis DSM765T, Desulfosporosinus youngiae DSM17734T, Desulfosporosinus meridiei DSM13257T, and Desulfosporosinus acidiphilus DSM22704T.</title>
        <authorList>
            <person name="Pester M."/>
            <person name="Brambilla E."/>
            <person name="Alazard D."/>
            <person name="Rattei T."/>
            <person name="Weinmaier T."/>
            <person name="Han J."/>
            <person name="Lucas S."/>
            <person name="Lapidus A."/>
            <person name="Cheng J.F."/>
            <person name="Goodwin L."/>
            <person name="Pitluck S."/>
            <person name="Peters L."/>
            <person name="Ovchinnikova G."/>
            <person name="Teshima H."/>
            <person name="Detter J.C."/>
            <person name="Han C.S."/>
            <person name="Tapia R."/>
            <person name="Land M.L."/>
            <person name="Hauser L."/>
            <person name="Kyrpides N.C."/>
            <person name="Ivanova N.N."/>
            <person name="Pagani I."/>
            <person name="Huntmann M."/>
            <person name="Wei C.L."/>
            <person name="Davenport K.W."/>
            <person name="Daligault H."/>
            <person name="Chain P.S."/>
            <person name="Chen A."/>
            <person name="Mavromatis K."/>
            <person name="Markowitz V."/>
            <person name="Szeto E."/>
            <person name="Mikhailova N."/>
            <person name="Pati A."/>
            <person name="Wagner M."/>
            <person name="Woyke T."/>
            <person name="Ollivier B."/>
            <person name="Klenk H.P."/>
            <person name="Spring S."/>
            <person name="Loy A."/>
        </authorList>
    </citation>
    <scope>NUCLEOTIDE SEQUENCE [LARGE SCALE GENOMIC DNA]</scope>
    <source>
        <strain evidence="4">DSM 22704 / JCM 16185 / SJ4</strain>
    </source>
</reference>
<evidence type="ECO:0000313" key="4">
    <source>
        <dbReference type="Proteomes" id="UP000002892"/>
    </source>
</evidence>
<proteinExistence type="predicted"/>
<feature type="region of interest" description="Disordered" evidence="1">
    <location>
        <begin position="58"/>
        <end position="100"/>
    </location>
</feature>
<accession>I4D133</accession>
<organism evidence="3 4">
    <name type="scientific">Desulfosporosinus acidiphilus (strain DSM 22704 / JCM 16185 / SJ4)</name>
    <dbReference type="NCBI Taxonomy" id="646529"/>
    <lineage>
        <taxon>Bacteria</taxon>
        <taxon>Bacillati</taxon>
        <taxon>Bacillota</taxon>
        <taxon>Clostridia</taxon>
        <taxon>Eubacteriales</taxon>
        <taxon>Desulfitobacteriaceae</taxon>
        <taxon>Desulfosporosinus</taxon>
    </lineage>
</organism>
<keyword evidence="2" id="KW-0812">Transmembrane</keyword>
<evidence type="ECO:0000256" key="1">
    <source>
        <dbReference type="SAM" id="MobiDB-lite"/>
    </source>
</evidence>
<feature type="compositionally biased region" description="Low complexity" evidence="1">
    <location>
        <begin position="80"/>
        <end position="93"/>
    </location>
</feature>
<dbReference type="eggNOG" id="ENOG50334UB">
    <property type="taxonomic scope" value="Bacteria"/>
</dbReference>
<sequence length="222" mass="24637">MKKKILMITGMMILLIGLGGFWGYNKYFRPNQEIQDQLKKQFGNDFFYSFNLPKATDSNIKDGKSKDNQAGQSGTPENISQQTGSEQGGSQSSAPIAGSGSETITVKGLTQDEIINEYTPKFNYLQNVALSRLETLYSAALQEYKQEKKAGTLNRSVLAEKYIQAGTLLETSVDSQFYSILNAMQSELVANHQPTAIVAVKKNEYEKAKSAERLQLLAKARQ</sequence>
<dbReference type="Proteomes" id="UP000002892">
    <property type="component" value="Chromosome"/>
</dbReference>
<name>I4D133_DESAJ</name>
<evidence type="ECO:0000256" key="2">
    <source>
        <dbReference type="SAM" id="Phobius"/>
    </source>
</evidence>
<keyword evidence="4" id="KW-1185">Reference proteome</keyword>
<keyword evidence="2" id="KW-0472">Membrane</keyword>
<dbReference type="AlphaFoldDB" id="I4D133"/>
<feature type="transmembrane region" description="Helical" evidence="2">
    <location>
        <begin position="5"/>
        <end position="24"/>
    </location>
</feature>
<dbReference type="OrthoDB" id="1795755at2"/>
<dbReference type="HOGENOM" id="CLU_1223132_0_0_9"/>
<dbReference type="KEGG" id="dai:Desaci_0440"/>
<keyword evidence="2" id="KW-1133">Transmembrane helix</keyword>
<feature type="compositionally biased region" description="Polar residues" evidence="1">
    <location>
        <begin position="68"/>
        <end position="79"/>
    </location>
</feature>
<evidence type="ECO:0000313" key="3">
    <source>
        <dbReference type="EMBL" id="AFM39507.1"/>
    </source>
</evidence>
<dbReference type="RefSeq" id="WP_014825520.1">
    <property type="nucleotide sequence ID" value="NC_018068.1"/>
</dbReference>
<protein>
    <submittedName>
        <fullName evidence="3">Uncharacterized protein</fullName>
    </submittedName>
</protein>